<name>A0A378YEV9_9BURK</name>
<dbReference type="EMBL" id="UGSG01000001">
    <property type="protein sequence ID" value="SUA75243.1"/>
    <property type="molecule type" value="Genomic_DNA"/>
</dbReference>
<dbReference type="PROSITE" id="PS51318">
    <property type="entry name" value="TAT"/>
    <property type="match status" value="1"/>
</dbReference>
<gene>
    <name evidence="6" type="primary">pnbA</name>
    <name evidence="6" type="ORF">NCTC13160_00735</name>
</gene>
<evidence type="ECO:0000313" key="7">
    <source>
        <dbReference type="Proteomes" id="UP000254573"/>
    </source>
</evidence>
<dbReference type="PROSITE" id="PS00941">
    <property type="entry name" value="CARBOXYLESTERASE_B_2"/>
    <property type="match status" value="1"/>
</dbReference>
<feature type="region of interest" description="Disordered" evidence="4">
    <location>
        <begin position="79"/>
        <end position="99"/>
    </location>
</feature>
<reference evidence="6 7" key="1">
    <citation type="submission" date="2018-06" db="EMBL/GenBank/DDBJ databases">
        <authorList>
            <consortium name="Pathogen Informatics"/>
            <person name="Doyle S."/>
        </authorList>
    </citation>
    <scope>NUCLEOTIDE SEQUENCE [LARGE SCALE GENOMIC DNA]</scope>
    <source>
        <strain evidence="6 7">NCTC13160</strain>
    </source>
</reference>
<evidence type="ECO:0000256" key="3">
    <source>
        <dbReference type="RuleBase" id="RU361235"/>
    </source>
</evidence>
<dbReference type="GO" id="GO:0016787">
    <property type="term" value="F:hydrolase activity"/>
    <property type="evidence" value="ECO:0007669"/>
    <property type="project" value="UniProtKB-KW"/>
</dbReference>
<comment type="similarity">
    <text evidence="1 3">Belongs to the type-B carboxylesterase/lipase family.</text>
</comment>
<dbReference type="SUPFAM" id="SSF53474">
    <property type="entry name" value="alpha/beta-Hydrolases"/>
    <property type="match status" value="1"/>
</dbReference>
<dbReference type="PANTHER" id="PTHR11559">
    <property type="entry name" value="CARBOXYLESTERASE"/>
    <property type="match status" value="1"/>
</dbReference>
<dbReference type="STRING" id="93220.A6P55_00140"/>
<dbReference type="PROSITE" id="PS00122">
    <property type="entry name" value="CARBOXYLESTERASE_B_1"/>
    <property type="match status" value="1"/>
</dbReference>
<dbReference type="InterPro" id="IPR019826">
    <property type="entry name" value="Carboxylesterase_B_AS"/>
</dbReference>
<dbReference type="Pfam" id="PF00135">
    <property type="entry name" value="COesterase"/>
    <property type="match status" value="1"/>
</dbReference>
<dbReference type="EC" id="3.1.1.-" evidence="3"/>
<dbReference type="InterPro" id="IPR050309">
    <property type="entry name" value="Type-B_Carboxylest/Lipase"/>
</dbReference>
<keyword evidence="2 3" id="KW-0378">Hydrolase</keyword>
<dbReference type="InterPro" id="IPR002018">
    <property type="entry name" value="CarbesteraseB"/>
</dbReference>
<dbReference type="AlphaFoldDB" id="A0A378YEV9"/>
<dbReference type="InterPro" id="IPR019819">
    <property type="entry name" value="Carboxylesterase_B_CS"/>
</dbReference>
<proteinExistence type="inferred from homology"/>
<evidence type="ECO:0000313" key="6">
    <source>
        <dbReference type="EMBL" id="SUA75243.1"/>
    </source>
</evidence>
<protein>
    <recommendedName>
        <fullName evidence="3">Carboxylic ester hydrolase</fullName>
        <ecNumber evidence="3">3.1.1.-</ecNumber>
    </recommendedName>
</protein>
<evidence type="ECO:0000259" key="5">
    <source>
        <dbReference type="Pfam" id="PF00135"/>
    </source>
</evidence>
<organism evidence="6 7">
    <name type="scientific">Pandoraea pnomenusa</name>
    <dbReference type="NCBI Taxonomy" id="93220"/>
    <lineage>
        <taxon>Bacteria</taxon>
        <taxon>Pseudomonadati</taxon>
        <taxon>Pseudomonadota</taxon>
        <taxon>Betaproteobacteria</taxon>
        <taxon>Burkholderiales</taxon>
        <taxon>Burkholderiaceae</taxon>
        <taxon>Pandoraea</taxon>
    </lineage>
</organism>
<feature type="domain" description="Carboxylesterase type B" evidence="5">
    <location>
        <begin position="42"/>
        <end position="535"/>
    </location>
</feature>
<accession>A0A378YEV9</accession>
<evidence type="ECO:0000256" key="2">
    <source>
        <dbReference type="ARBA" id="ARBA00022801"/>
    </source>
</evidence>
<evidence type="ECO:0000256" key="1">
    <source>
        <dbReference type="ARBA" id="ARBA00005964"/>
    </source>
</evidence>
<dbReference type="Proteomes" id="UP000254573">
    <property type="component" value="Unassembled WGS sequence"/>
</dbReference>
<dbReference type="InterPro" id="IPR006311">
    <property type="entry name" value="TAT_signal"/>
</dbReference>
<dbReference type="Gene3D" id="3.40.50.1820">
    <property type="entry name" value="alpha/beta hydrolase"/>
    <property type="match status" value="1"/>
</dbReference>
<sequence length="545" mass="60020">MQTGRRRFIAQGASLAAAGSLAPLLTQARSTREPQPLRRAITIDAPAGPVRGAVEDQVRVFKGIPFVLPPVGELRFRPPQPHPGFTQPQNASSFGPAPMQPVRIQAGTGRNFLGDARQGEDCLYLNVWAPDTPGPHPVFVWIYGGSNMFGATSQPIYDGTQFARNGVVCVTIGYRVGALGFLELGDLLGESYRGSGNNALRDQVMGLQWVQRNIQAFGGDPKRVTLGGESAGGKNVSTLLTLPAARGMFQQAIIESGGALTTHSLDEAYKVAHLFAEQVQPNGRGEALRARLLSLPADQLIKAQIATAAAYPRNFAFRTVIDGDFVPRSPQLSLEQGHASHLRLLVGSNRNESLIFFRPELLAAYRKGEAATAPIAAREMAQLDVPTIERMAQRYRDAFPDQHAFLRRIDLLSAEEYWVPMLRLAEAHARNGGESYMYRYDQASVEAPFRGFAVHASELPMVWKNFREPFLSMLYRETPALDAFASVVHETWIAFMREGRPSHSALPSWPRFQLTQRPTMLLAAGDNRVEEDPAGDQRRLWEGVL</sequence>
<evidence type="ECO:0000256" key="4">
    <source>
        <dbReference type="SAM" id="MobiDB-lite"/>
    </source>
</evidence>
<dbReference type="InterPro" id="IPR029058">
    <property type="entry name" value="AB_hydrolase_fold"/>
</dbReference>